<dbReference type="PANTHER" id="PTHR33514">
    <property type="entry name" value="PROTEIN ABCI12, CHLOROPLASTIC"/>
    <property type="match status" value="1"/>
</dbReference>
<dbReference type="AlphaFoldDB" id="A0A9D9IAD9"/>
<feature type="transmembrane region" description="Helical" evidence="5">
    <location>
        <begin position="134"/>
        <end position="156"/>
    </location>
</feature>
<reference evidence="6" key="2">
    <citation type="journal article" date="2021" name="PeerJ">
        <title>Extensive microbial diversity within the chicken gut microbiome revealed by metagenomics and culture.</title>
        <authorList>
            <person name="Gilroy R."/>
            <person name="Ravi A."/>
            <person name="Getino M."/>
            <person name="Pursley I."/>
            <person name="Horton D.L."/>
            <person name="Alikhan N.F."/>
            <person name="Baker D."/>
            <person name="Gharbi K."/>
            <person name="Hall N."/>
            <person name="Watson M."/>
            <person name="Adriaenssens E.M."/>
            <person name="Foster-Nyarko E."/>
            <person name="Jarju S."/>
            <person name="Secka A."/>
            <person name="Antonio M."/>
            <person name="Oren A."/>
            <person name="Chaudhuri R.R."/>
            <person name="La Ragione R."/>
            <person name="Hildebrand F."/>
            <person name="Pallen M.J."/>
        </authorList>
    </citation>
    <scope>NUCLEOTIDE SEQUENCE</scope>
    <source>
        <strain evidence="6">14700</strain>
    </source>
</reference>
<feature type="transmembrane region" description="Helical" evidence="5">
    <location>
        <begin position="69"/>
        <end position="85"/>
    </location>
</feature>
<comment type="caution">
    <text evidence="6">The sequence shown here is derived from an EMBL/GenBank/DDBJ whole genome shotgun (WGS) entry which is preliminary data.</text>
</comment>
<dbReference type="PANTHER" id="PTHR33514:SF13">
    <property type="entry name" value="PROTEIN ABCI12, CHLOROPLASTIC"/>
    <property type="match status" value="1"/>
</dbReference>
<evidence type="ECO:0000256" key="3">
    <source>
        <dbReference type="ARBA" id="ARBA00022989"/>
    </source>
</evidence>
<feature type="transmembrane region" description="Helical" evidence="5">
    <location>
        <begin position="217"/>
        <end position="236"/>
    </location>
</feature>
<feature type="transmembrane region" description="Helical" evidence="5">
    <location>
        <begin position="97"/>
        <end position="114"/>
    </location>
</feature>
<evidence type="ECO:0000313" key="7">
    <source>
        <dbReference type="Proteomes" id="UP000810292"/>
    </source>
</evidence>
<reference evidence="6" key="1">
    <citation type="submission" date="2020-10" db="EMBL/GenBank/DDBJ databases">
        <authorList>
            <person name="Gilroy R."/>
        </authorList>
    </citation>
    <scope>NUCLEOTIDE SEQUENCE</scope>
    <source>
        <strain evidence="6">14700</strain>
    </source>
</reference>
<dbReference type="CDD" id="cd16914">
    <property type="entry name" value="EcfT"/>
    <property type="match status" value="1"/>
</dbReference>
<gene>
    <name evidence="6" type="ORF">IAA72_02325</name>
</gene>
<organism evidence="6 7">
    <name type="scientific">Candidatus Ornithospirochaeta stercoravium</name>
    <dbReference type="NCBI Taxonomy" id="2840897"/>
    <lineage>
        <taxon>Bacteria</taxon>
        <taxon>Pseudomonadati</taxon>
        <taxon>Spirochaetota</taxon>
        <taxon>Spirochaetia</taxon>
        <taxon>Spirochaetales</taxon>
        <taxon>Spirochaetaceae</taxon>
        <taxon>Spirochaetaceae incertae sedis</taxon>
        <taxon>Candidatus Ornithospirochaeta</taxon>
    </lineage>
</organism>
<dbReference type="Pfam" id="PF02361">
    <property type="entry name" value="CbiQ"/>
    <property type="match status" value="1"/>
</dbReference>
<evidence type="ECO:0000256" key="2">
    <source>
        <dbReference type="ARBA" id="ARBA00022692"/>
    </source>
</evidence>
<sequence length="244" mass="26665">MAQALIFHYRPSDNFLVKMNPNAKLIALLSYSIVISSSQPASVFILALIPLFISFAIKLPAARYIKESAFFIVLAVIMFISSLASEGDITKAAASPVAFLSMVLAAILLTDSTMPDDLSRSLGSALSHVFGKAAYVLSAIIEITLAMIPTIIDSALGMVEARKARGEVFFSHPIHSISQLSVSILSDILDKAEIYIDALYSRGYDASKRRSTFSYSFSDAVVIILSILLLILKIFYKFYDNPSF</sequence>
<evidence type="ECO:0000256" key="1">
    <source>
        <dbReference type="ARBA" id="ARBA00004141"/>
    </source>
</evidence>
<keyword evidence="3 5" id="KW-1133">Transmembrane helix</keyword>
<keyword evidence="2 5" id="KW-0812">Transmembrane</keyword>
<name>A0A9D9IAD9_9SPIO</name>
<evidence type="ECO:0000313" key="6">
    <source>
        <dbReference type="EMBL" id="MBO8468606.1"/>
    </source>
</evidence>
<dbReference type="EMBL" id="JADIMF010000035">
    <property type="protein sequence ID" value="MBO8468606.1"/>
    <property type="molecule type" value="Genomic_DNA"/>
</dbReference>
<evidence type="ECO:0000256" key="4">
    <source>
        <dbReference type="ARBA" id="ARBA00023136"/>
    </source>
</evidence>
<comment type="subcellular location">
    <subcellularLocation>
        <location evidence="1">Membrane</location>
        <topology evidence="1">Multi-pass membrane protein</topology>
    </subcellularLocation>
</comment>
<dbReference type="InterPro" id="IPR003339">
    <property type="entry name" value="ABC/ECF_trnsptr_transmembrane"/>
</dbReference>
<dbReference type="Proteomes" id="UP000810292">
    <property type="component" value="Unassembled WGS sequence"/>
</dbReference>
<protein>
    <submittedName>
        <fullName evidence="6">Energy-coupling factor transporter transmembrane protein EcfT</fullName>
    </submittedName>
</protein>
<dbReference type="GO" id="GO:0005886">
    <property type="term" value="C:plasma membrane"/>
    <property type="evidence" value="ECO:0007669"/>
    <property type="project" value="TreeGrafter"/>
</dbReference>
<evidence type="ECO:0000256" key="5">
    <source>
        <dbReference type="SAM" id="Phobius"/>
    </source>
</evidence>
<accession>A0A9D9IAD9</accession>
<keyword evidence="4 5" id="KW-0472">Membrane</keyword>
<proteinExistence type="predicted"/>
<feature type="transmembrane region" description="Helical" evidence="5">
    <location>
        <begin position="28"/>
        <end position="57"/>
    </location>
</feature>